<dbReference type="GO" id="GO:0004864">
    <property type="term" value="F:protein phosphatase inhibitor activity"/>
    <property type="evidence" value="ECO:0007669"/>
    <property type="project" value="InterPro"/>
</dbReference>
<dbReference type="OMA" id="LSYQNEF"/>
<keyword evidence="4" id="KW-1185">Reference proteome</keyword>
<protein>
    <recommendedName>
        <fullName evidence="5">Protein phosphatase inhibitor 2</fullName>
    </recommendedName>
</protein>
<dbReference type="EMBL" id="LR899014">
    <property type="protein sequence ID" value="CAD7093777.1"/>
    <property type="molecule type" value="Genomic_DNA"/>
</dbReference>
<dbReference type="GO" id="GO:0009966">
    <property type="term" value="P:regulation of signal transduction"/>
    <property type="evidence" value="ECO:0007669"/>
    <property type="project" value="InterPro"/>
</dbReference>
<proteinExistence type="inferred from homology"/>
<evidence type="ECO:0000313" key="3">
    <source>
        <dbReference type="EMBL" id="CAD7093777.1"/>
    </source>
</evidence>
<dbReference type="Pfam" id="PF04979">
    <property type="entry name" value="IPP-2"/>
    <property type="match status" value="1"/>
</dbReference>
<dbReference type="InParanoid" id="A0A7R8V826"/>
<evidence type="ECO:0000256" key="1">
    <source>
        <dbReference type="ARBA" id="ARBA00005472"/>
    </source>
</evidence>
<dbReference type="Proteomes" id="UP000594454">
    <property type="component" value="Chromosome 6"/>
</dbReference>
<accession>A0A7R8V826</accession>
<dbReference type="InterPro" id="IPR007062">
    <property type="entry name" value="PPI-2"/>
</dbReference>
<evidence type="ECO:0000256" key="2">
    <source>
        <dbReference type="SAM" id="MobiDB-lite"/>
    </source>
</evidence>
<dbReference type="InterPro" id="IPR030513">
    <property type="entry name" value="Dehydrin_CS"/>
</dbReference>
<feature type="compositionally biased region" description="Basic and acidic residues" evidence="2">
    <location>
        <begin position="99"/>
        <end position="109"/>
    </location>
</feature>
<dbReference type="PANTHER" id="PTHR12398">
    <property type="entry name" value="PROTEIN PHOSPHATASE INHIBITOR"/>
    <property type="match status" value="1"/>
</dbReference>
<feature type="compositionally biased region" description="Basic and acidic residues" evidence="2">
    <location>
        <begin position="72"/>
        <end position="85"/>
    </location>
</feature>
<dbReference type="PROSITE" id="PS00315">
    <property type="entry name" value="DEHYDRIN_1"/>
    <property type="match status" value="1"/>
</dbReference>
<evidence type="ECO:0008006" key="5">
    <source>
        <dbReference type="Google" id="ProtNLM"/>
    </source>
</evidence>
<evidence type="ECO:0000313" key="4">
    <source>
        <dbReference type="Proteomes" id="UP000594454"/>
    </source>
</evidence>
<dbReference type="OrthoDB" id="8055880at2759"/>
<feature type="compositionally biased region" description="Basic and acidic residues" evidence="2">
    <location>
        <begin position="25"/>
        <end position="46"/>
    </location>
</feature>
<comment type="similarity">
    <text evidence="1">Belongs to the protein phosphatase inhibitor 2 family.</text>
</comment>
<feature type="region of interest" description="Disordered" evidence="2">
    <location>
        <begin position="1"/>
        <end position="118"/>
    </location>
</feature>
<gene>
    <name evidence="3" type="ORF">HERILL_LOCUS16041</name>
</gene>
<dbReference type="PANTHER" id="PTHR12398:SF20">
    <property type="entry name" value="PROTEIN PHOSPHATASE 1 REGULATORY INHIBITOR SUBUNIT 2"/>
    <property type="match status" value="1"/>
</dbReference>
<organism evidence="3 4">
    <name type="scientific">Hermetia illucens</name>
    <name type="common">Black soldier fly</name>
    <dbReference type="NCBI Taxonomy" id="343691"/>
    <lineage>
        <taxon>Eukaryota</taxon>
        <taxon>Metazoa</taxon>
        <taxon>Ecdysozoa</taxon>
        <taxon>Arthropoda</taxon>
        <taxon>Hexapoda</taxon>
        <taxon>Insecta</taxon>
        <taxon>Pterygota</taxon>
        <taxon>Neoptera</taxon>
        <taxon>Endopterygota</taxon>
        <taxon>Diptera</taxon>
        <taxon>Brachycera</taxon>
        <taxon>Stratiomyomorpha</taxon>
        <taxon>Stratiomyidae</taxon>
        <taxon>Hermetiinae</taxon>
        <taxon>Hermetia</taxon>
    </lineage>
</organism>
<name>A0A7R8V826_HERIL</name>
<dbReference type="Gene3D" id="6.10.250.1050">
    <property type="match status" value="1"/>
</dbReference>
<sequence>MDNPSSNKRGILKNPNPKSNKRRNRDSVKSTHFDEQNVKRTYHPADKTYGFMKIDEPKTPHPGTNSYPVSSEELRRRLETLRKTEYSSSSSDEKEETPEERKRREEFERRRRLSYQNEFKLAKEMKKKLKDDF</sequence>
<reference evidence="3 4" key="1">
    <citation type="submission" date="2020-11" db="EMBL/GenBank/DDBJ databases">
        <authorList>
            <person name="Wallbank WR R."/>
            <person name="Pardo Diaz C."/>
            <person name="Kozak K."/>
            <person name="Martin S."/>
            <person name="Jiggins C."/>
            <person name="Moest M."/>
            <person name="Warren A I."/>
            <person name="Generalovic N T."/>
            <person name="Byers J.R.P. K."/>
            <person name="Montejo-Kovacevich G."/>
            <person name="Yen C E."/>
        </authorList>
    </citation>
    <scope>NUCLEOTIDE SEQUENCE [LARGE SCALE GENOMIC DNA]</scope>
</reference>
<dbReference type="AlphaFoldDB" id="A0A7R8V826"/>